<dbReference type="AlphaFoldDB" id="A0A9X2MC00"/>
<comment type="caution">
    <text evidence="3">The sequence shown here is derived from an EMBL/GenBank/DDBJ whole genome shotgun (WGS) entry which is preliminary data.</text>
</comment>
<organism evidence="3 4">
    <name type="scientific">Terrisporobacter muris</name>
    <dbReference type="NCBI Taxonomy" id="2963284"/>
    <lineage>
        <taxon>Bacteria</taxon>
        <taxon>Bacillati</taxon>
        <taxon>Bacillota</taxon>
        <taxon>Clostridia</taxon>
        <taxon>Peptostreptococcales</taxon>
        <taxon>Peptostreptococcaceae</taxon>
        <taxon>Terrisporobacter</taxon>
    </lineage>
</organism>
<dbReference type="GO" id="GO:0080120">
    <property type="term" value="P:CAAX-box protein maturation"/>
    <property type="evidence" value="ECO:0007669"/>
    <property type="project" value="UniProtKB-ARBA"/>
</dbReference>
<name>A0A9X2MC00_9FIRM</name>
<keyword evidence="4" id="KW-1185">Reference proteome</keyword>
<accession>A0A9X2MC00</accession>
<feature type="transmembrane region" description="Helical" evidence="1">
    <location>
        <begin position="122"/>
        <end position="141"/>
    </location>
</feature>
<reference evidence="3" key="1">
    <citation type="submission" date="2022-07" db="EMBL/GenBank/DDBJ databases">
        <title>Enhanced cultured diversity of the mouse gut microbiota enables custom-made synthetic communities.</title>
        <authorList>
            <person name="Afrizal A."/>
        </authorList>
    </citation>
    <scope>NUCLEOTIDE SEQUENCE</scope>
    <source>
        <strain evidence="3">DSM 29186</strain>
    </source>
</reference>
<keyword evidence="3" id="KW-0482">Metalloprotease</keyword>
<dbReference type="EMBL" id="JANKBY010000217">
    <property type="protein sequence ID" value="MCR1823953.1"/>
    <property type="molecule type" value="Genomic_DNA"/>
</dbReference>
<feature type="domain" description="CAAX prenyl protease 2/Lysostaphin resistance protein A-like" evidence="2">
    <location>
        <begin position="118"/>
        <end position="224"/>
    </location>
</feature>
<dbReference type="Proteomes" id="UP001140817">
    <property type="component" value="Unassembled WGS sequence"/>
</dbReference>
<dbReference type="Pfam" id="PF02517">
    <property type="entry name" value="Rce1-like"/>
    <property type="match status" value="1"/>
</dbReference>
<sequence>MNNSFNNNTELNNNENSYTMIKIIILLIGLQISRIILKQGAFLFLSYNKFNDTFISMSIMFFLTIFIIYKSKKENVSLNIFSYMENKESKIYYLIVTSALVLLIFTSPSFSSKPSIETILPLLYTTVMTPIYEETIFRSYIWKVLEKENMDEAKVYFLTTILFSIYHIGYIDTIIMTSGFNHMALMLLIKCSLMLSYGLFIGFFRYKIKNLYSCILVHSFINIFLR</sequence>
<feature type="transmembrane region" description="Helical" evidence="1">
    <location>
        <begin position="91"/>
        <end position="110"/>
    </location>
</feature>
<protein>
    <submittedName>
        <fullName evidence="3">CPBP family intramembrane metalloprotease</fullName>
    </submittedName>
</protein>
<evidence type="ECO:0000313" key="4">
    <source>
        <dbReference type="Proteomes" id="UP001140817"/>
    </source>
</evidence>
<evidence type="ECO:0000256" key="1">
    <source>
        <dbReference type="SAM" id="Phobius"/>
    </source>
</evidence>
<keyword evidence="1" id="KW-1133">Transmembrane helix</keyword>
<dbReference type="GO" id="GO:0004175">
    <property type="term" value="F:endopeptidase activity"/>
    <property type="evidence" value="ECO:0007669"/>
    <property type="project" value="UniProtKB-ARBA"/>
</dbReference>
<evidence type="ECO:0000313" key="3">
    <source>
        <dbReference type="EMBL" id="MCR1823953.1"/>
    </source>
</evidence>
<evidence type="ECO:0000259" key="2">
    <source>
        <dbReference type="Pfam" id="PF02517"/>
    </source>
</evidence>
<dbReference type="GO" id="GO:0008237">
    <property type="term" value="F:metallopeptidase activity"/>
    <property type="evidence" value="ECO:0007669"/>
    <property type="project" value="UniProtKB-KW"/>
</dbReference>
<dbReference type="InterPro" id="IPR003675">
    <property type="entry name" value="Rce1/LyrA-like_dom"/>
</dbReference>
<keyword evidence="1" id="KW-0812">Transmembrane</keyword>
<feature type="transmembrane region" description="Helical" evidence="1">
    <location>
        <begin position="20"/>
        <end position="37"/>
    </location>
</feature>
<feature type="transmembrane region" description="Helical" evidence="1">
    <location>
        <begin position="183"/>
        <end position="204"/>
    </location>
</feature>
<keyword evidence="3" id="KW-0378">Hydrolase</keyword>
<feature type="transmembrane region" description="Helical" evidence="1">
    <location>
        <begin position="153"/>
        <end position="171"/>
    </location>
</feature>
<dbReference type="RefSeq" id="WP_074079691.1">
    <property type="nucleotide sequence ID" value="NZ_JANKBY010000217.1"/>
</dbReference>
<keyword evidence="3" id="KW-0645">Protease</keyword>
<gene>
    <name evidence="3" type="ORF">NSA58_14270</name>
</gene>
<keyword evidence="1" id="KW-0472">Membrane</keyword>
<proteinExistence type="predicted"/>
<feature type="transmembrane region" description="Helical" evidence="1">
    <location>
        <begin position="49"/>
        <end position="71"/>
    </location>
</feature>